<dbReference type="InterPro" id="IPR050706">
    <property type="entry name" value="Cyclic-di-GMP_PDE-like"/>
</dbReference>
<dbReference type="PROSITE" id="PS50883">
    <property type="entry name" value="EAL"/>
    <property type="match status" value="1"/>
</dbReference>
<comment type="caution">
    <text evidence="4">The sequence shown here is derived from an EMBL/GenBank/DDBJ whole genome shotgun (WGS) entry which is preliminary data.</text>
</comment>
<dbReference type="RefSeq" id="WP_273596693.1">
    <property type="nucleotide sequence ID" value="NZ_JAQQXS010000008.1"/>
</dbReference>
<dbReference type="SMART" id="SM00052">
    <property type="entry name" value="EAL"/>
    <property type="match status" value="1"/>
</dbReference>
<dbReference type="CDD" id="cd17546">
    <property type="entry name" value="REC_hyHK_CKI1_RcsC-like"/>
    <property type="match status" value="1"/>
</dbReference>
<reference evidence="4 5" key="1">
    <citation type="submission" date="2022-10" db="EMBL/GenBank/DDBJ databases">
        <title>paucibacter sp. hw8 Genome sequencing.</title>
        <authorList>
            <person name="Park S."/>
        </authorList>
    </citation>
    <scope>NUCLEOTIDE SEQUENCE [LARGE SCALE GENOMIC DNA]</scope>
    <source>
        <strain evidence="5">hw8</strain>
    </source>
</reference>
<evidence type="ECO:0000259" key="2">
    <source>
        <dbReference type="PROSITE" id="PS50110"/>
    </source>
</evidence>
<dbReference type="PANTHER" id="PTHR33121:SF70">
    <property type="entry name" value="SIGNALING PROTEIN YKOW"/>
    <property type="match status" value="1"/>
</dbReference>
<dbReference type="Gene3D" id="3.20.20.450">
    <property type="entry name" value="EAL domain"/>
    <property type="match status" value="1"/>
</dbReference>
<dbReference type="SUPFAM" id="SSF141868">
    <property type="entry name" value="EAL domain-like"/>
    <property type="match status" value="1"/>
</dbReference>
<gene>
    <name evidence="4" type="ORF">PRZ01_10265</name>
</gene>
<evidence type="ECO:0000313" key="4">
    <source>
        <dbReference type="EMBL" id="MDC8785576.1"/>
    </source>
</evidence>
<feature type="domain" description="EAL" evidence="3">
    <location>
        <begin position="158"/>
        <end position="418"/>
    </location>
</feature>
<dbReference type="InterPro" id="IPR001789">
    <property type="entry name" value="Sig_transdc_resp-reg_receiver"/>
</dbReference>
<evidence type="ECO:0000313" key="5">
    <source>
        <dbReference type="Proteomes" id="UP001219862"/>
    </source>
</evidence>
<keyword evidence="1" id="KW-0597">Phosphoprotein</keyword>
<dbReference type="InterPro" id="IPR035919">
    <property type="entry name" value="EAL_sf"/>
</dbReference>
<keyword evidence="5" id="KW-1185">Reference proteome</keyword>
<dbReference type="EMBL" id="JAQQXS010000008">
    <property type="protein sequence ID" value="MDC8785576.1"/>
    <property type="molecule type" value="Genomic_DNA"/>
</dbReference>
<dbReference type="CDD" id="cd01948">
    <property type="entry name" value="EAL"/>
    <property type="match status" value="1"/>
</dbReference>
<dbReference type="Proteomes" id="UP001219862">
    <property type="component" value="Unassembled WGS sequence"/>
</dbReference>
<feature type="domain" description="Response regulatory" evidence="2">
    <location>
        <begin position="21"/>
        <end position="145"/>
    </location>
</feature>
<accession>A0ABT5KRP1</accession>
<dbReference type="SMART" id="SM00448">
    <property type="entry name" value="REC"/>
    <property type="match status" value="1"/>
</dbReference>
<dbReference type="InterPro" id="IPR011006">
    <property type="entry name" value="CheY-like_superfamily"/>
</dbReference>
<dbReference type="PROSITE" id="PS50110">
    <property type="entry name" value="RESPONSE_REGULATORY"/>
    <property type="match status" value="1"/>
</dbReference>
<evidence type="ECO:0000259" key="3">
    <source>
        <dbReference type="PROSITE" id="PS50883"/>
    </source>
</evidence>
<proteinExistence type="predicted"/>
<protein>
    <submittedName>
        <fullName evidence="4">EAL domain-containing protein</fullName>
    </submittedName>
</protein>
<dbReference type="InterPro" id="IPR001633">
    <property type="entry name" value="EAL_dom"/>
</dbReference>
<name>A0ABT5KRP1_9BURK</name>
<dbReference type="Pfam" id="PF00563">
    <property type="entry name" value="EAL"/>
    <property type="match status" value="1"/>
</dbReference>
<sequence length="418" mass="45795">MNRGGTATSPSEALEKWRGRRVLVVDDSSSSRYAAVQLLESLGFSLIHEVENGRDALEALKDAEHRFDLLLTDLNMPDMDGIELLTCLAKSPVKQALFVAVMSGVHRDVLDTVQGIAEASLLELLAVLPKPLMAEDLRQMLAQCDPDKHMAGVEGLSLEVCEPDIALALDAGQLQPYFQPKVSLVDHKLKGFEALVRWIHPVHGVVPPLLFVQYLESGELAERFFFNFVEQVAAVMAGLHGGLSGQDVLDFEHVHCSVNLPVPLLETPALVERLEAVMRHHHLPNSALVVELTETTLMSHLGSTLGTLARLRMKGFGVAMDDYGTGYSSMKQLSRCPFSELKIDREFVHDASSSPKRLAILTGAIAMCQRLKMVCVAEGVEVQSDWDQLAALGCELAQGYFISRPMPASELLAWVLAP</sequence>
<dbReference type="PANTHER" id="PTHR33121">
    <property type="entry name" value="CYCLIC DI-GMP PHOSPHODIESTERASE PDEF"/>
    <property type="match status" value="1"/>
</dbReference>
<dbReference type="SUPFAM" id="SSF52172">
    <property type="entry name" value="CheY-like"/>
    <property type="match status" value="1"/>
</dbReference>
<feature type="modified residue" description="4-aspartylphosphate" evidence="1">
    <location>
        <position position="73"/>
    </location>
</feature>
<organism evidence="4 5">
    <name type="scientific">Roseateles koreensis</name>
    <dbReference type="NCBI Taxonomy" id="2987526"/>
    <lineage>
        <taxon>Bacteria</taxon>
        <taxon>Pseudomonadati</taxon>
        <taxon>Pseudomonadota</taxon>
        <taxon>Betaproteobacteria</taxon>
        <taxon>Burkholderiales</taxon>
        <taxon>Sphaerotilaceae</taxon>
        <taxon>Roseateles</taxon>
    </lineage>
</organism>
<evidence type="ECO:0000256" key="1">
    <source>
        <dbReference type="PROSITE-ProRule" id="PRU00169"/>
    </source>
</evidence>
<dbReference type="Gene3D" id="3.40.50.2300">
    <property type="match status" value="1"/>
</dbReference>
<dbReference type="Pfam" id="PF00072">
    <property type="entry name" value="Response_reg"/>
    <property type="match status" value="1"/>
</dbReference>